<feature type="domain" description="AB hydrolase-1" evidence="1">
    <location>
        <begin position="3"/>
        <end position="109"/>
    </location>
</feature>
<dbReference type="PANTHER" id="PTHR43194">
    <property type="entry name" value="HYDROLASE ALPHA/BETA FOLD FAMILY"/>
    <property type="match status" value="1"/>
</dbReference>
<keyword evidence="3" id="KW-1185">Reference proteome</keyword>
<keyword evidence="2" id="KW-0378">Hydrolase</keyword>
<comment type="caution">
    <text evidence="2">The sequence shown here is derived from an EMBL/GenBank/DDBJ whole genome shotgun (WGS) entry which is preliminary data.</text>
</comment>
<dbReference type="Gene3D" id="3.40.50.1820">
    <property type="entry name" value="alpha/beta hydrolase"/>
    <property type="match status" value="1"/>
</dbReference>
<reference evidence="2 3" key="1">
    <citation type="submission" date="2021-08" db="EMBL/GenBank/DDBJ databases">
        <title>The genome sequence of Chitinophaga sp. B61.</title>
        <authorList>
            <person name="Zhang X."/>
        </authorList>
    </citation>
    <scope>NUCLEOTIDE SEQUENCE [LARGE SCALE GENOMIC DNA]</scope>
    <source>
        <strain evidence="2 3">B61</strain>
    </source>
</reference>
<dbReference type="Proteomes" id="UP000812961">
    <property type="component" value="Unassembled WGS sequence"/>
</dbReference>
<dbReference type="GO" id="GO:0016787">
    <property type="term" value="F:hydrolase activity"/>
    <property type="evidence" value="ECO:0007669"/>
    <property type="project" value="UniProtKB-KW"/>
</dbReference>
<dbReference type="InterPro" id="IPR000073">
    <property type="entry name" value="AB_hydrolase_1"/>
</dbReference>
<dbReference type="SUPFAM" id="SSF53474">
    <property type="entry name" value="alpha/beta-Hydrolases"/>
    <property type="match status" value="1"/>
</dbReference>
<dbReference type="Pfam" id="PF00561">
    <property type="entry name" value="Abhydrolase_1"/>
    <property type="match status" value="1"/>
</dbReference>
<gene>
    <name evidence="2" type="ORF">K1Y79_01020</name>
</gene>
<dbReference type="EMBL" id="JAICCF010000001">
    <property type="protein sequence ID" value="MBW8682900.1"/>
    <property type="molecule type" value="Genomic_DNA"/>
</dbReference>
<evidence type="ECO:0000313" key="3">
    <source>
        <dbReference type="Proteomes" id="UP000812961"/>
    </source>
</evidence>
<dbReference type="InterPro" id="IPR029058">
    <property type="entry name" value="AB_hydrolase_fold"/>
</dbReference>
<protein>
    <submittedName>
        <fullName evidence="2">Alpha/beta fold hydrolase</fullName>
    </submittedName>
</protein>
<sequence length="233" mass="25886">MKPSLLLLHGAIGASRQLQPLAAQLTSHYDVHLFDFPGHGGTPFSHQPFSIAVFAEATLEYIRRHQLQELTIFGYSMGGYVALYLARQYPKLIGRVITLGTKFHWDEITATREVKMLDADTILQKVPAFAENLSRLHAPNDWKTILQQTAGMLQSMGQDNPLKPAHYKEIETPVLIMLGDRDKMVSFEETIAAYKGLPDARLAILPGTPHPIEQVDALLLSFFLAPVVVSVTA</sequence>
<dbReference type="InterPro" id="IPR050228">
    <property type="entry name" value="Carboxylesterase_BioH"/>
</dbReference>
<proteinExistence type="predicted"/>
<dbReference type="RefSeq" id="WP_220248135.1">
    <property type="nucleotide sequence ID" value="NZ_JAICCF010000001.1"/>
</dbReference>
<dbReference type="PANTHER" id="PTHR43194:SF2">
    <property type="entry name" value="PEROXISOMAL MEMBRANE PROTEIN LPX1"/>
    <property type="match status" value="1"/>
</dbReference>
<evidence type="ECO:0000259" key="1">
    <source>
        <dbReference type="Pfam" id="PF00561"/>
    </source>
</evidence>
<dbReference type="PRINTS" id="PR00111">
    <property type="entry name" value="ABHYDROLASE"/>
</dbReference>
<accession>A0ABS7G5H2</accession>
<name>A0ABS7G5H2_9BACT</name>
<evidence type="ECO:0000313" key="2">
    <source>
        <dbReference type="EMBL" id="MBW8682900.1"/>
    </source>
</evidence>
<organism evidence="2 3">
    <name type="scientific">Chitinophaga rhizophila</name>
    <dbReference type="NCBI Taxonomy" id="2866212"/>
    <lineage>
        <taxon>Bacteria</taxon>
        <taxon>Pseudomonadati</taxon>
        <taxon>Bacteroidota</taxon>
        <taxon>Chitinophagia</taxon>
        <taxon>Chitinophagales</taxon>
        <taxon>Chitinophagaceae</taxon>
        <taxon>Chitinophaga</taxon>
    </lineage>
</organism>